<keyword evidence="2" id="KW-1185">Reference proteome</keyword>
<reference evidence="1 2" key="1">
    <citation type="submission" date="2024-02" db="EMBL/GenBank/DDBJ databases">
        <title>Genome analysis and characterization of Microbaculum marinisediminis sp. nov., isolated from marine sediment.</title>
        <authorList>
            <person name="Du Z.-J."/>
            <person name="Ye Y.-Q."/>
            <person name="Zhang Z.-R."/>
            <person name="Yuan S.-M."/>
            <person name="Zhang X.-Y."/>
        </authorList>
    </citation>
    <scope>NUCLEOTIDE SEQUENCE [LARGE SCALE GENOMIC DNA]</scope>
    <source>
        <strain evidence="1 2">SDUM1044001</strain>
    </source>
</reference>
<evidence type="ECO:0000313" key="2">
    <source>
        <dbReference type="Proteomes" id="UP001378188"/>
    </source>
</evidence>
<sequence>MTRRQIGRAVITLPGRGAGSDTLADRRRVRLLAEAAWRAAANENADVRVPVVAEIDRLRRAGREPRRAVSCGGSGPAAAWPVVARLLARLKGTFRPRRLP</sequence>
<protein>
    <submittedName>
        <fullName evidence="1">Uncharacterized protein</fullName>
    </submittedName>
</protein>
<comment type="caution">
    <text evidence="1">The sequence shown here is derived from an EMBL/GenBank/DDBJ whole genome shotgun (WGS) entry which is preliminary data.</text>
</comment>
<dbReference type="AlphaFoldDB" id="A0AAW9RKD4"/>
<gene>
    <name evidence="1" type="ORF">V3328_04235</name>
</gene>
<accession>A0AAW9RKD4</accession>
<dbReference type="Proteomes" id="UP001378188">
    <property type="component" value="Unassembled WGS sequence"/>
</dbReference>
<name>A0AAW9RKD4_9HYPH</name>
<dbReference type="RefSeq" id="WP_340328414.1">
    <property type="nucleotide sequence ID" value="NZ_JAZHOF010000002.1"/>
</dbReference>
<dbReference type="EMBL" id="JAZHOF010000002">
    <property type="protein sequence ID" value="MEJ8570667.1"/>
    <property type="molecule type" value="Genomic_DNA"/>
</dbReference>
<evidence type="ECO:0000313" key="1">
    <source>
        <dbReference type="EMBL" id="MEJ8570667.1"/>
    </source>
</evidence>
<organism evidence="1 2">
    <name type="scientific">Microbaculum marinum</name>
    <dbReference type="NCBI Taxonomy" id="1764581"/>
    <lineage>
        <taxon>Bacteria</taxon>
        <taxon>Pseudomonadati</taxon>
        <taxon>Pseudomonadota</taxon>
        <taxon>Alphaproteobacteria</taxon>
        <taxon>Hyphomicrobiales</taxon>
        <taxon>Tepidamorphaceae</taxon>
        <taxon>Microbaculum</taxon>
    </lineage>
</organism>
<proteinExistence type="predicted"/>